<dbReference type="EMBL" id="AZBU02000006">
    <property type="protein sequence ID" value="TKR73056.1"/>
    <property type="molecule type" value="Genomic_DNA"/>
</dbReference>
<proteinExistence type="predicted"/>
<feature type="compositionally biased region" description="Polar residues" evidence="1">
    <location>
        <begin position="46"/>
        <end position="56"/>
    </location>
</feature>
<comment type="caution">
    <text evidence="2">The sequence shown here is derived from an EMBL/GenBank/DDBJ whole genome shotgun (WGS) entry which is preliminary data.</text>
</comment>
<gene>
    <name evidence="2" type="ORF">L596_020412</name>
</gene>
<name>A0A4U5MTG6_STECR</name>
<accession>A0A4U5MTG6</accession>
<feature type="region of interest" description="Disordered" evidence="1">
    <location>
        <begin position="19"/>
        <end position="56"/>
    </location>
</feature>
<evidence type="ECO:0000256" key="1">
    <source>
        <dbReference type="SAM" id="MobiDB-lite"/>
    </source>
</evidence>
<evidence type="ECO:0000313" key="3">
    <source>
        <dbReference type="Proteomes" id="UP000298663"/>
    </source>
</evidence>
<sequence length="107" mass="12387">MAFSDPPIQFTHIPQERLVPRSTGYNTPKAETGWNQNRNRTETLEPNRTGTEEWNQTKPELSSLSLLIRLWHPKAHTQLFLKALIPSPWIKTLLYVNIVTSEPHMAK</sequence>
<protein>
    <submittedName>
        <fullName evidence="2">Uncharacterized protein</fullName>
    </submittedName>
</protein>
<reference evidence="2 3" key="1">
    <citation type="journal article" date="2015" name="Genome Biol.">
        <title>Comparative genomics of Steinernema reveals deeply conserved gene regulatory networks.</title>
        <authorList>
            <person name="Dillman A.R."/>
            <person name="Macchietto M."/>
            <person name="Porter C.F."/>
            <person name="Rogers A."/>
            <person name="Williams B."/>
            <person name="Antoshechkin I."/>
            <person name="Lee M.M."/>
            <person name="Goodwin Z."/>
            <person name="Lu X."/>
            <person name="Lewis E.E."/>
            <person name="Goodrich-Blair H."/>
            <person name="Stock S.P."/>
            <person name="Adams B.J."/>
            <person name="Sternberg P.W."/>
            <person name="Mortazavi A."/>
        </authorList>
    </citation>
    <scope>NUCLEOTIDE SEQUENCE [LARGE SCALE GENOMIC DNA]</scope>
    <source>
        <strain evidence="2 3">ALL</strain>
    </source>
</reference>
<dbReference type="Proteomes" id="UP000298663">
    <property type="component" value="Unassembled WGS sequence"/>
</dbReference>
<reference evidence="2 3" key="2">
    <citation type="journal article" date="2019" name="G3 (Bethesda)">
        <title>Hybrid Assembly of the Genome of the Entomopathogenic Nematode Steinernema carpocapsae Identifies the X-Chromosome.</title>
        <authorList>
            <person name="Serra L."/>
            <person name="Macchietto M."/>
            <person name="Macias-Munoz A."/>
            <person name="McGill C.J."/>
            <person name="Rodriguez I.M."/>
            <person name="Rodriguez B."/>
            <person name="Murad R."/>
            <person name="Mortazavi A."/>
        </authorList>
    </citation>
    <scope>NUCLEOTIDE SEQUENCE [LARGE SCALE GENOMIC DNA]</scope>
    <source>
        <strain evidence="2 3">ALL</strain>
    </source>
</reference>
<keyword evidence="3" id="KW-1185">Reference proteome</keyword>
<organism evidence="2 3">
    <name type="scientific">Steinernema carpocapsae</name>
    <name type="common">Entomopathogenic nematode</name>
    <dbReference type="NCBI Taxonomy" id="34508"/>
    <lineage>
        <taxon>Eukaryota</taxon>
        <taxon>Metazoa</taxon>
        <taxon>Ecdysozoa</taxon>
        <taxon>Nematoda</taxon>
        <taxon>Chromadorea</taxon>
        <taxon>Rhabditida</taxon>
        <taxon>Tylenchina</taxon>
        <taxon>Panagrolaimomorpha</taxon>
        <taxon>Strongyloidoidea</taxon>
        <taxon>Steinernematidae</taxon>
        <taxon>Steinernema</taxon>
    </lineage>
</organism>
<dbReference type="AlphaFoldDB" id="A0A4U5MTG6"/>
<evidence type="ECO:0000313" key="2">
    <source>
        <dbReference type="EMBL" id="TKR73056.1"/>
    </source>
</evidence>